<dbReference type="Pfam" id="PF02798">
    <property type="entry name" value="GST_N"/>
    <property type="match status" value="1"/>
</dbReference>
<dbReference type="InterPro" id="IPR040079">
    <property type="entry name" value="Glutathione_S-Trfase"/>
</dbReference>
<protein>
    <submittedName>
        <fullName evidence="4">Glutathione S-transferase</fullName>
    </submittedName>
</protein>
<dbReference type="InterPro" id="IPR004045">
    <property type="entry name" value="Glutathione_S-Trfase_N"/>
</dbReference>
<dbReference type="SFLD" id="SFLDG00358">
    <property type="entry name" value="Main_(cytGST)"/>
    <property type="match status" value="1"/>
</dbReference>
<dbReference type="Gene3D" id="1.20.1050.10">
    <property type="match status" value="1"/>
</dbReference>
<evidence type="ECO:0000256" key="1">
    <source>
        <dbReference type="RuleBase" id="RU003494"/>
    </source>
</evidence>
<keyword evidence="4" id="KW-0808">Transferase</keyword>
<gene>
    <name evidence="4" type="ORF">CONCODRAFT_8831</name>
</gene>
<dbReference type="EMBL" id="KQ964559">
    <property type="protein sequence ID" value="KXN68818.1"/>
    <property type="molecule type" value="Genomic_DNA"/>
</dbReference>
<evidence type="ECO:0000313" key="5">
    <source>
        <dbReference type="Proteomes" id="UP000070444"/>
    </source>
</evidence>
<evidence type="ECO:0000259" key="2">
    <source>
        <dbReference type="PROSITE" id="PS50404"/>
    </source>
</evidence>
<dbReference type="Pfam" id="PF00043">
    <property type="entry name" value="GST_C"/>
    <property type="match status" value="1"/>
</dbReference>
<dbReference type="PANTHER" id="PTHR43986:SF1">
    <property type="entry name" value="ELONGATION FACTOR 1-GAMMA"/>
    <property type="match status" value="1"/>
</dbReference>
<dbReference type="Proteomes" id="UP000070444">
    <property type="component" value="Unassembled WGS sequence"/>
</dbReference>
<dbReference type="InterPro" id="IPR036249">
    <property type="entry name" value="Thioredoxin-like_sf"/>
</dbReference>
<dbReference type="InterPro" id="IPR036282">
    <property type="entry name" value="Glutathione-S-Trfase_C_sf"/>
</dbReference>
<proteinExistence type="inferred from homology"/>
<dbReference type="SUPFAM" id="SSF52833">
    <property type="entry name" value="Thioredoxin-like"/>
    <property type="match status" value="1"/>
</dbReference>
<dbReference type="SFLD" id="SFLDS00019">
    <property type="entry name" value="Glutathione_Transferase_(cytos"/>
    <property type="match status" value="1"/>
</dbReference>
<evidence type="ECO:0000259" key="3">
    <source>
        <dbReference type="PROSITE" id="PS50405"/>
    </source>
</evidence>
<evidence type="ECO:0000313" key="4">
    <source>
        <dbReference type="EMBL" id="KXN68818.1"/>
    </source>
</evidence>
<dbReference type="PANTHER" id="PTHR43986">
    <property type="entry name" value="ELONGATION FACTOR 1-GAMMA"/>
    <property type="match status" value="1"/>
</dbReference>
<name>A0A137P1I5_CONC2</name>
<comment type="similarity">
    <text evidence="1">Belongs to the GST superfamily.</text>
</comment>
<feature type="domain" description="GST C-terminal" evidence="3">
    <location>
        <begin position="89"/>
        <end position="213"/>
    </location>
</feature>
<keyword evidence="5" id="KW-1185">Reference proteome</keyword>
<dbReference type="InterPro" id="IPR004046">
    <property type="entry name" value="GST_C"/>
</dbReference>
<dbReference type="OrthoDB" id="249703at2759"/>
<dbReference type="GO" id="GO:0016740">
    <property type="term" value="F:transferase activity"/>
    <property type="evidence" value="ECO:0007669"/>
    <property type="project" value="UniProtKB-KW"/>
</dbReference>
<dbReference type="AlphaFoldDB" id="A0A137P1I5"/>
<dbReference type="GO" id="GO:0005737">
    <property type="term" value="C:cytoplasm"/>
    <property type="evidence" value="ECO:0007669"/>
    <property type="project" value="TreeGrafter"/>
</dbReference>
<dbReference type="GO" id="GO:0005634">
    <property type="term" value="C:nucleus"/>
    <property type="evidence" value="ECO:0007669"/>
    <property type="project" value="TreeGrafter"/>
</dbReference>
<accession>A0A137P1I5</accession>
<dbReference type="InterPro" id="IPR050802">
    <property type="entry name" value="EF-GSTs"/>
</dbReference>
<reference evidence="4 5" key="1">
    <citation type="journal article" date="2015" name="Genome Biol. Evol.">
        <title>Phylogenomic analyses indicate that early fungi evolved digesting cell walls of algal ancestors of land plants.</title>
        <authorList>
            <person name="Chang Y."/>
            <person name="Wang S."/>
            <person name="Sekimoto S."/>
            <person name="Aerts A.L."/>
            <person name="Choi C."/>
            <person name="Clum A."/>
            <person name="LaButti K.M."/>
            <person name="Lindquist E.A."/>
            <person name="Yee Ngan C."/>
            <person name="Ohm R.A."/>
            <person name="Salamov A.A."/>
            <person name="Grigoriev I.V."/>
            <person name="Spatafora J.W."/>
            <person name="Berbee M.L."/>
        </authorList>
    </citation>
    <scope>NUCLEOTIDE SEQUENCE [LARGE SCALE GENOMIC DNA]</scope>
    <source>
        <strain evidence="4 5">NRRL 28638</strain>
    </source>
</reference>
<dbReference type="InterPro" id="IPR010987">
    <property type="entry name" value="Glutathione-S-Trfase_C-like"/>
</dbReference>
<feature type="domain" description="GST N-terminal" evidence="2">
    <location>
        <begin position="2"/>
        <end position="84"/>
    </location>
</feature>
<dbReference type="CDD" id="cd03044">
    <property type="entry name" value="GST_N_EF1Bgamma"/>
    <property type="match status" value="1"/>
</dbReference>
<dbReference type="SUPFAM" id="SSF47616">
    <property type="entry name" value="GST C-terminal domain-like"/>
    <property type="match status" value="1"/>
</dbReference>
<dbReference type="GO" id="GO:0006414">
    <property type="term" value="P:translational elongation"/>
    <property type="evidence" value="ECO:0007669"/>
    <property type="project" value="TreeGrafter"/>
</dbReference>
<organism evidence="4 5">
    <name type="scientific">Conidiobolus coronatus (strain ATCC 28846 / CBS 209.66 / NRRL 28638)</name>
    <name type="common">Delacroixia coronata</name>
    <dbReference type="NCBI Taxonomy" id="796925"/>
    <lineage>
        <taxon>Eukaryota</taxon>
        <taxon>Fungi</taxon>
        <taxon>Fungi incertae sedis</taxon>
        <taxon>Zoopagomycota</taxon>
        <taxon>Entomophthoromycotina</taxon>
        <taxon>Entomophthoromycetes</taxon>
        <taxon>Entomophthorales</taxon>
        <taxon>Ancylistaceae</taxon>
        <taxon>Conidiobolus</taxon>
    </lineage>
</organism>
<dbReference type="STRING" id="796925.A0A137P1I5"/>
<dbReference type="PROSITE" id="PS50404">
    <property type="entry name" value="GST_NTER"/>
    <property type="match status" value="1"/>
</dbReference>
<sequence length="213" mass="24857">MTVGKLYGPISHPRVQKSLVVAEFNDIILDHTPDFEFGIDNKKPSYIEKFPLGQTPSFEASNGLLLTESSTIAFHICQANPKTTLLGKTPDELSKIWQFVIYTETSFTTPAFKLFKQKFLNEPLSINEENSHTKEFYKCLEYLDGQLKDKKYLVGDCISFADINLVCNIYLIYQKMMNKDMRVKYSNLTNYYEFLIKFKEFKKWIGEIEYEEN</sequence>
<dbReference type="PROSITE" id="PS50405">
    <property type="entry name" value="GST_CTER"/>
    <property type="match status" value="1"/>
</dbReference>
<dbReference type="Gene3D" id="3.40.30.10">
    <property type="entry name" value="Glutaredoxin"/>
    <property type="match status" value="1"/>
</dbReference>